<dbReference type="PANTHER" id="PTHR10434:SF40">
    <property type="entry name" value="1-ACYL-SN-GLYCEROL-3-PHOSPHATE ACYLTRANSFERASE"/>
    <property type="match status" value="1"/>
</dbReference>
<evidence type="ECO:0000313" key="6">
    <source>
        <dbReference type="Proteomes" id="UP000078162"/>
    </source>
</evidence>
<organism evidence="5 6">
    <name type="scientific">Candidatus Chlamydia sanziniae</name>
    <dbReference type="NCBI Taxonomy" id="1806891"/>
    <lineage>
        <taxon>Bacteria</taxon>
        <taxon>Pseudomonadati</taxon>
        <taxon>Chlamydiota</taxon>
        <taxon>Chlamydiia</taxon>
        <taxon>Chlamydiales</taxon>
        <taxon>Chlamydiaceae</taxon>
        <taxon>Chlamydia/Chlamydophila group</taxon>
        <taxon>Chlamydia</taxon>
    </lineage>
</organism>
<name>A0A1A9HUI0_9CHLA</name>
<dbReference type="Pfam" id="PF01553">
    <property type="entry name" value="Acyltransferase"/>
    <property type="match status" value="1"/>
</dbReference>
<dbReference type="EMBL" id="CP014639">
    <property type="protein sequence ID" value="ANH78367.1"/>
    <property type="molecule type" value="Genomic_DNA"/>
</dbReference>
<evidence type="ECO:0000313" key="5">
    <source>
        <dbReference type="EMBL" id="ANH78367.1"/>
    </source>
</evidence>
<dbReference type="SUPFAM" id="SSF69593">
    <property type="entry name" value="Glycerol-3-phosphate (1)-acyltransferase"/>
    <property type="match status" value="1"/>
</dbReference>
<dbReference type="KEGG" id="csaz:Cs308_0196"/>
<dbReference type="GO" id="GO:0006654">
    <property type="term" value="P:phosphatidic acid biosynthetic process"/>
    <property type="evidence" value="ECO:0007669"/>
    <property type="project" value="TreeGrafter"/>
</dbReference>
<dbReference type="InterPro" id="IPR002123">
    <property type="entry name" value="Plipid/glycerol_acylTrfase"/>
</dbReference>
<dbReference type="SMART" id="SM00563">
    <property type="entry name" value="PlsC"/>
    <property type="match status" value="1"/>
</dbReference>
<comment type="pathway">
    <text evidence="1">Lipid metabolism.</text>
</comment>
<dbReference type="STRING" id="1806891.Cs308_0196"/>
<dbReference type="CDD" id="cd07989">
    <property type="entry name" value="LPLAT_AGPAT-like"/>
    <property type="match status" value="1"/>
</dbReference>
<feature type="domain" description="Phospholipid/glycerol acyltransferase" evidence="4">
    <location>
        <begin position="23"/>
        <end position="135"/>
    </location>
</feature>
<evidence type="ECO:0000259" key="4">
    <source>
        <dbReference type="SMART" id="SM00563"/>
    </source>
</evidence>
<accession>A0A1A9HUI0</accession>
<dbReference type="PATRIC" id="fig|1806891.3.peg.190"/>
<gene>
    <name evidence="5" type="ORF">Cs308_0196</name>
</gene>
<proteinExistence type="predicted"/>
<evidence type="ECO:0000256" key="3">
    <source>
        <dbReference type="ARBA" id="ARBA00023315"/>
    </source>
</evidence>
<protein>
    <submittedName>
        <fullName evidence="5">1-acyl-sn-glycerol-3-phosphate acyltransferase</fullName>
    </submittedName>
</protein>
<evidence type="ECO:0000256" key="1">
    <source>
        <dbReference type="ARBA" id="ARBA00005189"/>
    </source>
</evidence>
<evidence type="ECO:0000256" key="2">
    <source>
        <dbReference type="ARBA" id="ARBA00022679"/>
    </source>
</evidence>
<sequence length="204" mass="23321">MVFSLLYRLKSYGVKKNFIHGPAIIAVNHNSFLDPVVVHLCVQECLYHLARTSLFNHPITDWIWRKWACYPICKNEGNAVAFKITAQLLKEGKKVVIYPEGTRSPDGELQPGKSGMGMMTIKNYVPVIPVYIGGTYEAFNRYQKLPKIWRTITCIFGTPLYFDDLIQDKTLKNKEAYQIATNRIMAKLAELKIWYEAGCQGNVP</sequence>
<dbReference type="GO" id="GO:0003841">
    <property type="term" value="F:1-acylglycerol-3-phosphate O-acyltransferase activity"/>
    <property type="evidence" value="ECO:0007669"/>
    <property type="project" value="TreeGrafter"/>
</dbReference>
<dbReference type="Proteomes" id="UP000078162">
    <property type="component" value="Chromosome"/>
</dbReference>
<dbReference type="AlphaFoldDB" id="A0A1A9HUI0"/>
<reference evidence="5 6" key="1">
    <citation type="submission" date="2016-03" db="EMBL/GenBank/DDBJ databases">
        <title>Culture-independent genomics supports pathogen discovery for uncultivable bacteria within the genus Chlamydia.</title>
        <authorList>
            <person name="Taylor-Brown A."/>
            <person name="Bachmann N.L."/>
            <person name="Borel N."/>
            <person name="Polkinghorne A."/>
        </authorList>
    </citation>
    <scope>NUCLEOTIDE SEQUENCE [LARGE SCALE GENOMIC DNA]</scope>
    <source>
        <strain evidence="5 6">2742-308</strain>
    </source>
</reference>
<keyword evidence="6" id="KW-1185">Reference proteome</keyword>
<keyword evidence="3 5" id="KW-0012">Acyltransferase</keyword>
<keyword evidence="2 5" id="KW-0808">Transferase</keyword>
<dbReference type="PANTHER" id="PTHR10434">
    <property type="entry name" value="1-ACYL-SN-GLYCEROL-3-PHOSPHATE ACYLTRANSFERASE"/>
    <property type="match status" value="1"/>
</dbReference>